<dbReference type="AlphaFoldDB" id="A0AAV6GES0"/>
<dbReference type="GO" id="GO:0005811">
    <property type="term" value="C:lipid droplet"/>
    <property type="evidence" value="ECO:0007669"/>
    <property type="project" value="TreeGrafter"/>
</dbReference>
<evidence type="ECO:0000256" key="3">
    <source>
        <dbReference type="ARBA" id="ARBA00023098"/>
    </source>
</evidence>
<evidence type="ECO:0000313" key="8">
    <source>
        <dbReference type="Proteomes" id="UP000823561"/>
    </source>
</evidence>
<dbReference type="Gene3D" id="3.40.1090.10">
    <property type="entry name" value="Cytosolic phospholipase A2 catalytic domain"/>
    <property type="match status" value="1"/>
</dbReference>
<reference evidence="7" key="1">
    <citation type="submission" date="2020-10" db="EMBL/GenBank/DDBJ databases">
        <title>Chromosome-scale genome assembly of the Allis shad, Alosa alosa.</title>
        <authorList>
            <person name="Margot Z."/>
            <person name="Christophe K."/>
            <person name="Cabau C."/>
            <person name="Louis A."/>
            <person name="Berthelot C."/>
            <person name="Parey E."/>
            <person name="Roest Crollius H."/>
            <person name="Montfort J."/>
            <person name="Robinson-Rechavi M."/>
            <person name="Bucao C."/>
            <person name="Bouchez O."/>
            <person name="Gislard M."/>
            <person name="Lluch J."/>
            <person name="Milhes M."/>
            <person name="Lampietro C."/>
            <person name="Lopez Roques C."/>
            <person name="Donnadieu C."/>
            <person name="Braasch I."/>
            <person name="Desvignes T."/>
            <person name="Postlethwait J."/>
            <person name="Bobe J."/>
            <person name="Guiguen Y."/>
        </authorList>
    </citation>
    <scope>NUCLEOTIDE SEQUENCE</scope>
    <source>
        <strain evidence="7">M-15738</strain>
        <tissue evidence="7">Blood</tissue>
    </source>
</reference>
<dbReference type="SUPFAM" id="SSF52151">
    <property type="entry name" value="FabD/lysophospholipase-like"/>
    <property type="match status" value="1"/>
</dbReference>
<dbReference type="EC" id="3.1.1.3" evidence="1"/>
<dbReference type="InterPro" id="IPR016035">
    <property type="entry name" value="Acyl_Trfase/lysoPLipase"/>
</dbReference>
<dbReference type="FunFam" id="3.40.1090.10:FF:000003">
    <property type="entry name" value="Patatin-like phospholipase domain-containing protein 2"/>
    <property type="match status" value="1"/>
</dbReference>
<dbReference type="Pfam" id="PF01734">
    <property type="entry name" value="Patatin"/>
    <property type="match status" value="1"/>
</dbReference>
<sequence length="445" mass="50239">MSGFKMFETKNGWNISVAGCGFMGIYYIGVGSCLQERASYLLDGATKICGASSGALFGAAIVCKISMGKTCAIMMEMARKASKRRLGALHPSFNLLKLVKDFMVRELPDDAHLLASGKLCISLTRVSDGKNLLVSHFDSKEDFMQALICSCFFPPFCGWMPPSFRGRRYIDGAISDNLPFWKLKSTITVSPFSGESDISPRESPFYYHEVQYNNVSIHLNLNNMYRVAGVFLPPQPEVLGQMCRDGYRDTLQFLHGNNLLKMDPLPELSFAEVPFTPTTWNEMKQLLDSENKEINCNAIQQKNSHVKHKQHWQEEETTNVLPVPIEKVISESCKEMDGPFAAAREYVFVWVLVEILMLCILPVEFAFAFVYSRLIEWAPEMTSDLQWMCSLTWDLCKLIHNGYTNGNEVQQKSSHVSCLDLQTLSSQSLSEWDDSNVSPLYPKPL</sequence>
<dbReference type="InterPro" id="IPR002641">
    <property type="entry name" value="PNPLA_dom"/>
</dbReference>
<keyword evidence="5" id="KW-1133">Transmembrane helix</keyword>
<dbReference type="GO" id="GO:0004806">
    <property type="term" value="F:triacylglycerol lipase activity"/>
    <property type="evidence" value="ECO:0007669"/>
    <property type="project" value="UniProtKB-EC"/>
</dbReference>
<dbReference type="GO" id="GO:0019433">
    <property type="term" value="P:triglyceride catabolic process"/>
    <property type="evidence" value="ECO:0007669"/>
    <property type="project" value="TreeGrafter"/>
</dbReference>
<comment type="caution">
    <text evidence="7">The sequence shown here is derived from an EMBL/GenBank/DDBJ whole genome shotgun (WGS) entry which is preliminary data.</text>
</comment>
<protein>
    <recommendedName>
        <fullName evidence="1">triacylglycerol lipase</fullName>
        <ecNumber evidence="1">3.1.1.3</ecNumber>
    </recommendedName>
</protein>
<accession>A0AAV6GES0</accession>
<dbReference type="GO" id="GO:0055088">
    <property type="term" value="P:lipid homeostasis"/>
    <property type="evidence" value="ECO:0007669"/>
    <property type="project" value="TreeGrafter"/>
</dbReference>
<dbReference type="GO" id="GO:0016020">
    <property type="term" value="C:membrane"/>
    <property type="evidence" value="ECO:0007669"/>
    <property type="project" value="TreeGrafter"/>
</dbReference>
<organism evidence="7 8">
    <name type="scientific">Alosa alosa</name>
    <name type="common">allis shad</name>
    <dbReference type="NCBI Taxonomy" id="278164"/>
    <lineage>
        <taxon>Eukaryota</taxon>
        <taxon>Metazoa</taxon>
        <taxon>Chordata</taxon>
        <taxon>Craniata</taxon>
        <taxon>Vertebrata</taxon>
        <taxon>Euteleostomi</taxon>
        <taxon>Actinopterygii</taxon>
        <taxon>Neopterygii</taxon>
        <taxon>Teleostei</taxon>
        <taxon>Clupei</taxon>
        <taxon>Clupeiformes</taxon>
        <taxon>Clupeoidei</taxon>
        <taxon>Clupeidae</taxon>
        <taxon>Alosa</taxon>
    </lineage>
</organism>
<keyword evidence="3 4" id="KW-0443">Lipid metabolism</keyword>
<feature type="active site" description="Proton acceptor" evidence="4">
    <location>
        <position position="171"/>
    </location>
</feature>
<dbReference type="EMBL" id="JADWDJ010000011">
    <property type="protein sequence ID" value="KAG5273553.1"/>
    <property type="molecule type" value="Genomic_DNA"/>
</dbReference>
<dbReference type="PANTHER" id="PTHR12406">
    <property type="entry name" value="CALCIUM-INDEPENDENT PHOSPHOLIPASE A2 IPLA2 -RELATED"/>
    <property type="match status" value="1"/>
</dbReference>
<keyword evidence="2 4" id="KW-0378">Hydrolase</keyword>
<name>A0AAV6GES0_9TELE</name>
<evidence type="ECO:0000256" key="2">
    <source>
        <dbReference type="ARBA" id="ARBA00022801"/>
    </source>
</evidence>
<feature type="short sequence motif" description="GXGXXG" evidence="4">
    <location>
        <begin position="19"/>
        <end position="24"/>
    </location>
</feature>
<keyword evidence="8" id="KW-1185">Reference proteome</keyword>
<feature type="transmembrane region" description="Helical" evidence="5">
    <location>
        <begin position="12"/>
        <end position="29"/>
    </location>
</feature>
<feature type="transmembrane region" description="Helical" evidence="5">
    <location>
        <begin position="347"/>
        <end position="371"/>
    </location>
</feature>
<feature type="short sequence motif" description="DGA/G" evidence="4">
    <location>
        <begin position="171"/>
        <end position="173"/>
    </location>
</feature>
<keyword evidence="5" id="KW-0472">Membrane</keyword>
<dbReference type="GO" id="GO:0005737">
    <property type="term" value="C:cytoplasm"/>
    <property type="evidence" value="ECO:0007669"/>
    <property type="project" value="TreeGrafter"/>
</dbReference>
<feature type="active site" description="Nucleophile" evidence="4">
    <location>
        <position position="52"/>
    </location>
</feature>
<evidence type="ECO:0000256" key="5">
    <source>
        <dbReference type="SAM" id="Phobius"/>
    </source>
</evidence>
<feature type="domain" description="PNPLA" evidence="6">
    <location>
        <begin position="15"/>
        <end position="184"/>
    </location>
</feature>
<keyword evidence="5" id="KW-0812">Transmembrane</keyword>
<dbReference type="PROSITE" id="PS51257">
    <property type="entry name" value="PROKAR_LIPOPROTEIN"/>
    <property type="match status" value="1"/>
</dbReference>
<dbReference type="PANTHER" id="PTHR12406:SF22">
    <property type="entry name" value="1-ACYLGLYCEROL-3-PHOSPHATE O-ACYLTRANSFERASE PNPLA3"/>
    <property type="match status" value="1"/>
</dbReference>
<evidence type="ECO:0000256" key="1">
    <source>
        <dbReference type="ARBA" id="ARBA00013279"/>
    </source>
</evidence>
<proteinExistence type="predicted"/>
<dbReference type="PROSITE" id="PS51635">
    <property type="entry name" value="PNPLA"/>
    <property type="match status" value="1"/>
</dbReference>
<dbReference type="InterPro" id="IPR033562">
    <property type="entry name" value="PLPL"/>
</dbReference>
<evidence type="ECO:0000259" key="6">
    <source>
        <dbReference type="PROSITE" id="PS51635"/>
    </source>
</evidence>
<evidence type="ECO:0000256" key="4">
    <source>
        <dbReference type="PROSITE-ProRule" id="PRU01161"/>
    </source>
</evidence>
<dbReference type="Proteomes" id="UP000823561">
    <property type="component" value="Chromosome 11"/>
</dbReference>
<gene>
    <name evidence="7" type="ORF">AALO_G00152620</name>
</gene>
<keyword evidence="4" id="KW-0442">Lipid degradation</keyword>
<feature type="short sequence motif" description="GXSXG" evidence="4">
    <location>
        <begin position="50"/>
        <end position="54"/>
    </location>
</feature>
<evidence type="ECO:0000313" key="7">
    <source>
        <dbReference type="EMBL" id="KAG5273553.1"/>
    </source>
</evidence>